<evidence type="ECO:0000313" key="2">
    <source>
        <dbReference type="EMBL" id="BAY99515.1"/>
    </source>
</evidence>
<sequence length="365" mass="40087">MTEVLLKELTNSDIDWILATGRREEITAGTILIRQGAPVDALYILLDGALSVSVAQADDNPIGRAFAALEGGELSGREITRLTNGEVVGEMPFLTSYQSATTIKAAKKSLVLMVPQQELVKKLQEDITFAAHFYRAIAVLLAHRLEQIVSQIGQSTIVLFQPQIREILFTFAELSDSDIGWMIAAGEAKRIMAGEVLFQAGRPVDAFYILLDGKMVASTAEDASNPLTRAFSNLENTETIETEFARLSRGDMVGETPFVEASPPPMTIRAIEDAIVLSIPRWRLAAKLLHDVGFAARFYRVLAILLADKQQGIINRLGYGRITYSSGKSLDSNLTYEDELSSGFLAQVTLAGTRFDWMLKQLKAN</sequence>
<dbReference type="InterPro" id="IPR014710">
    <property type="entry name" value="RmlC-like_jellyroll"/>
</dbReference>
<dbReference type="Gene3D" id="2.60.120.10">
    <property type="entry name" value="Jelly Rolls"/>
    <property type="match status" value="2"/>
</dbReference>
<proteinExistence type="predicted"/>
<feature type="domain" description="Cyclic nucleotide-binding" evidence="1">
    <location>
        <begin position="5"/>
        <end position="105"/>
    </location>
</feature>
<gene>
    <name evidence="2" type="ORF">NIES37_34980</name>
</gene>
<dbReference type="AlphaFoldDB" id="A0A1Z4N1C3"/>
<keyword evidence="3" id="KW-1185">Reference proteome</keyword>
<dbReference type="InterPro" id="IPR018490">
    <property type="entry name" value="cNMP-bd_dom_sf"/>
</dbReference>
<feature type="domain" description="Cyclic nucleotide-binding" evidence="1">
    <location>
        <begin position="170"/>
        <end position="281"/>
    </location>
</feature>
<dbReference type="KEGG" id="ttq:NIES37_34980"/>
<protein>
    <submittedName>
        <fullName evidence="2">Cyclic nucleotide-binding protein</fullName>
    </submittedName>
</protein>
<dbReference type="GO" id="GO:0005829">
    <property type="term" value="C:cytosol"/>
    <property type="evidence" value="ECO:0007669"/>
    <property type="project" value="TreeGrafter"/>
</dbReference>
<reference evidence="2 3" key="1">
    <citation type="submission" date="2017-06" db="EMBL/GenBank/DDBJ databases">
        <title>Genome sequencing of cyanobaciteial culture collection at National Institute for Environmental Studies (NIES).</title>
        <authorList>
            <person name="Hirose Y."/>
            <person name="Shimura Y."/>
            <person name="Fujisawa T."/>
            <person name="Nakamura Y."/>
            <person name="Kawachi M."/>
        </authorList>
    </citation>
    <scope>NUCLEOTIDE SEQUENCE [LARGE SCALE GENOMIC DNA]</scope>
    <source>
        <strain evidence="2 3">NIES-37</strain>
    </source>
</reference>
<evidence type="ECO:0000259" key="1">
    <source>
        <dbReference type="PROSITE" id="PS50042"/>
    </source>
</evidence>
<dbReference type="SUPFAM" id="SSF51206">
    <property type="entry name" value="cAMP-binding domain-like"/>
    <property type="match status" value="2"/>
</dbReference>
<dbReference type="InterPro" id="IPR000595">
    <property type="entry name" value="cNMP-bd_dom"/>
</dbReference>
<dbReference type="GO" id="GO:0003700">
    <property type="term" value="F:DNA-binding transcription factor activity"/>
    <property type="evidence" value="ECO:0007669"/>
    <property type="project" value="TreeGrafter"/>
</dbReference>
<dbReference type="RefSeq" id="WP_096577709.1">
    <property type="nucleotide sequence ID" value="NZ_CAWNJS010000001.1"/>
</dbReference>
<dbReference type="CDD" id="cd00038">
    <property type="entry name" value="CAP_ED"/>
    <property type="match status" value="2"/>
</dbReference>
<dbReference type="Pfam" id="PF00027">
    <property type="entry name" value="cNMP_binding"/>
    <property type="match status" value="2"/>
</dbReference>
<evidence type="ECO:0000313" key="3">
    <source>
        <dbReference type="Proteomes" id="UP000218785"/>
    </source>
</evidence>
<dbReference type="InterPro" id="IPR050397">
    <property type="entry name" value="Env_Response_Regulators"/>
</dbReference>
<dbReference type="PROSITE" id="PS50042">
    <property type="entry name" value="CNMP_BINDING_3"/>
    <property type="match status" value="2"/>
</dbReference>
<dbReference type="PANTHER" id="PTHR24567:SF68">
    <property type="entry name" value="DNA-BINDING TRANSCRIPTIONAL DUAL REGULATOR CRP"/>
    <property type="match status" value="1"/>
</dbReference>
<organism evidence="2 3">
    <name type="scientific">Tolypothrix tenuis PCC 7101</name>
    <dbReference type="NCBI Taxonomy" id="231146"/>
    <lineage>
        <taxon>Bacteria</taxon>
        <taxon>Bacillati</taxon>
        <taxon>Cyanobacteriota</taxon>
        <taxon>Cyanophyceae</taxon>
        <taxon>Nostocales</taxon>
        <taxon>Tolypothrichaceae</taxon>
        <taxon>Tolypothrix</taxon>
    </lineage>
</organism>
<dbReference type="InterPro" id="IPR023892">
    <property type="entry name" value="cNMP-bd"/>
</dbReference>
<dbReference type="EMBL" id="AP018248">
    <property type="protein sequence ID" value="BAY99515.1"/>
    <property type="molecule type" value="Genomic_DNA"/>
</dbReference>
<dbReference type="PANTHER" id="PTHR24567">
    <property type="entry name" value="CRP FAMILY TRANSCRIPTIONAL REGULATORY PROTEIN"/>
    <property type="match status" value="1"/>
</dbReference>
<accession>A0A1Z4N1C3</accession>
<dbReference type="NCBIfam" id="TIGR03896">
    <property type="entry name" value="cyc_nuc_ocin"/>
    <property type="match status" value="1"/>
</dbReference>
<name>A0A1Z4N1C3_9CYAN</name>
<dbReference type="SMART" id="SM00100">
    <property type="entry name" value="cNMP"/>
    <property type="match status" value="2"/>
</dbReference>
<dbReference type="Proteomes" id="UP000218785">
    <property type="component" value="Chromosome"/>
</dbReference>